<reference evidence="2 3" key="1">
    <citation type="journal article" date="2015" name="Nature">
        <title>rRNA introns, odd ribosomes, and small enigmatic genomes across a large radiation of phyla.</title>
        <authorList>
            <person name="Brown C.T."/>
            <person name="Hug L.A."/>
            <person name="Thomas B.C."/>
            <person name="Sharon I."/>
            <person name="Castelle C.J."/>
            <person name="Singh A."/>
            <person name="Wilkins M.J."/>
            <person name="Williams K.H."/>
            <person name="Banfield J.F."/>
        </authorList>
    </citation>
    <scope>NUCLEOTIDE SEQUENCE [LARGE SCALE GENOMIC DNA]</scope>
</reference>
<dbReference type="Proteomes" id="UP000035648">
    <property type="component" value="Chromosome"/>
</dbReference>
<evidence type="ECO:0000256" key="1">
    <source>
        <dbReference type="SAM" id="MobiDB-lite"/>
    </source>
</evidence>
<dbReference type="STRING" id="1618337.UT28_C0001G0068"/>
<name>A0A0G4B4F8_9BACT</name>
<proteinExistence type="predicted"/>
<sequence>MIQSQSKAMKLLMFFGKSTFILISFSLLFFLSFGKAHADPYYKSTTWTSPDTAYYDSTNMTNVFDFKGSFTFGFGAYHRVNGTDISITGNTGKDASGNTIYKGDTIVFKSLQGSNPGFALYPDSNHFGYAAAYNYNSSLINTIGVLGQYSRSGYWGSNDQGCSVPTAETGSFDTIGLERTLYTNFAVNSPTNFSESSLVNLTYVSPHVYTVTNTGTISANISFASTPAALYSEMLYHNTLIGSVDRCTGGKVQDFTYSANFSGASGFLNTAVATPVPSLSAALTAVPSAVNTATSTKLTGSSVSQNQTGNYNFSFWWNCPNYATATAKDYTSVSKVCGTLTNDSTTVTGFKKDNQTSTGWAVDHIYTSAGTYTPVYVVERGGLADYASATVTVDAILTPTVNLTANGNTGTITIPYNTAATLAWSSTNNPTSCTASGSWSGAKSVSGSQSTGALTSSKSYSLYCTNSSGSSPTATVNVNVGSPPPPFTMSANLHSDLSSYSVGQNVYLTASAGNLDSVTSSYGDWFNYYYWEDCSNGPTTTNLSLANYTASTLKDWYSSANFCNKQPEYHIYNGDGINYWNMTTNNLAPYTYSTAGTKHPFVFIYNSNTGATVQAPAVTVSSAPGPTIDLRANNHSGSTTISYNTAANLTWTTSNATACTVSGSWTGSRATSNTTGESTGNLTSSRSYSMSCTGPGGNANANVNVNVGASVTPSVSLMEIDSSNPSNQKTNTDDAGNAPAITIPYGGSVILNWSQSNATTCYTAGSPTESNWNWNTSSPASSGSSTISNITQAHTFTLFCNYNWEKFTSAQVILYVTPPQTLTVGITAAPSTGPAPMNVNITATPTSTGFTSETYNYYFWMDCSVAPGYVSGVMKCGGQLPFAANINTSNSSASHTATYNAGTYNPRVYIERGTKSSTASTSVNYTASATTLSATLSAIPSTGFMPLSTILTANRDSASTATGSISYSFWWNCPDSAITSGAKNSVSNVSHFCGPLTDLDVNDAGYKANAQSFTVTSISTPANPATVYVSANMYTARLIIEQGTATPHVTTIPIIVAPAGNPSSVRVDVNVNWNERGIQKSVDYYSILENLK</sequence>
<dbReference type="PATRIC" id="fig|1618337.4.peg.69"/>
<evidence type="ECO:0000313" key="2">
    <source>
        <dbReference type="EMBL" id="AKM81887.1"/>
    </source>
</evidence>
<accession>A0A0G4B4F8</accession>
<feature type="region of interest" description="Disordered" evidence="1">
    <location>
        <begin position="666"/>
        <end position="687"/>
    </location>
</feature>
<dbReference type="EMBL" id="CP011213">
    <property type="protein sequence ID" value="AKM81887.1"/>
    <property type="molecule type" value="Genomic_DNA"/>
</dbReference>
<dbReference type="AlphaFoldDB" id="A0A0G4B4F8"/>
<evidence type="ECO:0000313" key="3">
    <source>
        <dbReference type="Proteomes" id="UP000035648"/>
    </source>
</evidence>
<organism evidence="2 3">
    <name type="scientific">Berkelbacteria bacterium GW2011_GWE1_39_12</name>
    <dbReference type="NCBI Taxonomy" id="1618337"/>
    <lineage>
        <taxon>Bacteria</taxon>
        <taxon>Candidatus Berkelbacteria</taxon>
    </lineage>
</organism>
<dbReference type="KEGG" id="bbgw:UT28_C0001G0068"/>
<protein>
    <submittedName>
        <fullName evidence="2">Uncharacterized protein</fullName>
    </submittedName>
</protein>
<gene>
    <name evidence="2" type="ORF">UT28_C0001G0068</name>
</gene>